<evidence type="ECO:0000313" key="2">
    <source>
        <dbReference type="EMBL" id="CEG14061.1"/>
    </source>
</evidence>
<dbReference type="SUPFAM" id="SSF53474">
    <property type="entry name" value="alpha/beta-Hydrolases"/>
    <property type="match status" value="1"/>
</dbReference>
<keyword evidence="2" id="KW-0378">Hydrolase</keyword>
<organism evidence="2">
    <name type="scientific">groundwater metagenome</name>
    <dbReference type="NCBI Taxonomy" id="717931"/>
    <lineage>
        <taxon>unclassified sequences</taxon>
        <taxon>metagenomes</taxon>
        <taxon>ecological metagenomes</taxon>
    </lineage>
</organism>
<dbReference type="GO" id="GO:0004622">
    <property type="term" value="F:phosphatidylcholine lysophospholipase activity"/>
    <property type="evidence" value="ECO:0007669"/>
    <property type="project" value="UniProtKB-EC"/>
</dbReference>
<evidence type="ECO:0000259" key="1">
    <source>
        <dbReference type="Pfam" id="PF12146"/>
    </source>
</evidence>
<sequence>MHYMLESKKVMDAMVKYARQADYPLLLLYGKNDMIVDKAGCDQIFEAWKNPNKNYEIINEGSHGKSTVLKGAEIIINWIDRI</sequence>
<dbReference type="AlphaFoldDB" id="A0A098EEW4"/>
<reference evidence="2" key="1">
    <citation type="submission" date="2014-09" db="EMBL/GenBank/DDBJ databases">
        <authorList>
            <person name="Probst J Alexander"/>
        </authorList>
    </citation>
    <scope>NUCLEOTIDE SEQUENCE</scope>
</reference>
<gene>
    <name evidence="2" type="ORF">MSIBF_A990005</name>
</gene>
<name>A0A098EEW4_9ZZZZ</name>
<accession>A0A098EEW4</accession>
<proteinExistence type="predicted"/>
<dbReference type="EC" id="3.1.1.5" evidence="2"/>
<dbReference type="Pfam" id="PF12146">
    <property type="entry name" value="Hydrolase_4"/>
    <property type="match status" value="1"/>
</dbReference>
<feature type="domain" description="Serine aminopeptidase S33" evidence="1">
    <location>
        <begin position="3"/>
        <end position="63"/>
    </location>
</feature>
<protein>
    <submittedName>
        <fullName evidence="2">Lysophospholipase</fullName>
        <ecNumber evidence="2">3.1.1.5</ecNumber>
    </submittedName>
</protein>
<dbReference type="EMBL" id="CCXY01000467">
    <property type="protein sequence ID" value="CEG14061.1"/>
    <property type="molecule type" value="Genomic_DNA"/>
</dbReference>
<dbReference type="InterPro" id="IPR029058">
    <property type="entry name" value="AB_hydrolase_fold"/>
</dbReference>
<dbReference type="Gene3D" id="3.40.50.1820">
    <property type="entry name" value="alpha/beta hydrolase"/>
    <property type="match status" value="1"/>
</dbReference>
<dbReference type="InterPro" id="IPR022742">
    <property type="entry name" value="Hydrolase_4"/>
</dbReference>